<reference evidence="2 3" key="1">
    <citation type="journal article" date="2024" name="Nat. Commun.">
        <title>Phylogenomics reveals the evolutionary origins of lichenization in chlorophyte algae.</title>
        <authorList>
            <person name="Puginier C."/>
            <person name="Libourel C."/>
            <person name="Otte J."/>
            <person name="Skaloud P."/>
            <person name="Haon M."/>
            <person name="Grisel S."/>
            <person name="Petersen M."/>
            <person name="Berrin J.G."/>
            <person name="Delaux P.M."/>
            <person name="Dal Grande F."/>
            <person name="Keller J."/>
        </authorList>
    </citation>
    <scope>NUCLEOTIDE SEQUENCE [LARGE SCALE GENOMIC DNA]</scope>
    <source>
        <strain evidence="2 3">SAG 2043</strain>
    </source>
</reference>
<keyword evidence="3" id="KW-1185">Reference proteome</keyword>
<comment type="caution">
    <text evidence="2">The sequence shown here is derived from an EMBL/GenBank/DDBJ whole genome shotgun (WGS) entry which is preliminary data.</text>
</comment>
<dbReference type="PANTHER" id="PTHR36971">
    <property type="entry name" value="UNNAMED PRODUCT"/>
    <property type="match status" value="1"/>
</dbReference>
<organism evidence="2 3">
    <name type="scientific">[Myrmecia] bisecta</name>
    <dbReference type="NCBI Taxonomy" id="41462"/>
    <lineage>
        <taxon>Eukaryota</taxon>
        <taxon>Viridiplantae</taxon>
        <taxon>Chlorophyta</taxon>
        <taxon>core chlorophytes</taxon>
        <taxon>Trebouxiophyceae</taxon>
        <taxon>Trebouxiales</taxon>
        <taxon>Trebouxiaceae</taxon>
        <taxon>Myrmecia</taxon>
    </lineage>
</organism>
<evidence type="ECO:0000256" key="1">
    <source>
        <dbReference type="SAM" id="MobiDB-lite"/>
    </source>
</evidence>
<gene>
    <name evidence="2" type="ORF">WJX72_006052</name>
</gene>
<protein>
    <submittedName>
        <fullName evidence="2">Uncharacterized protein</fullName>
    </submittedName>
</protein>
<dbReference type="PANTHER" id="PTHR36971:SF1">
    <property type="entry name" value="METHYLTRANSFERASE DOMAIN-CONTAINING PROTEIN"/>
    <property type="match status" value="1"/>
</dbReference>
<dbReference type="Proteomes" id="UP001489004">
    <property type="component" value="Unassembled WGS sequence"/>
</dbReference>
<evidence type="ECO:0000313" key="3">
    <source>
        <dbReference type="Proteomes" id="UP001489004"/>
    </source>
</evidence>
<name>A0AAW1PNV0_9CHLO</name>
<dbReference type="EMBL" id="JALJOR010000010">
    <property type="protein sequence ID" value="KAK9810172.1"/>
    <property type="molecule type" value="Genomic_DNA"/>
</dbReference>
<proteinExistence type="predicted"/>
<sequence>MKHALDARWTHKGLQGEHEGGWTEADEDSELDSVRDCCGSPEEPATAAAAADAMLDHVDDGFLNRAKATLRDCSVLVGMHPDQAVEYIVDYARKSRKPFAVVPCCVYFNEFPWRRLPDGTPVKKYSQLVQYLAAIDPEHIKVAELPFEGRNKVVYCTSWTD</sequence>
<evidence type="ECO:0000313" key="2">
    <source>
        <dbReference type="EMBL" id="KAK9810172.1"/>
    </source>
</evidence>
<dbReference type="AlphaFoldDB" id="A0AAW1PNV0"/>
<feature type="region of interest" description="Disordered" evidence="1">
    <location>
        <begin position="15"/>
        <end position="38"/>
    </location>
</feature>
<accession>A0AAW1PNV0</accession>